<dbReference type="GO" id="GO:0043565">
    <property type="term" value="F:sequence-specific DNA binding"/>
    <property type="evidence" value="ECO:0007669"/>
    <property type="project" value="InterPro"/>
</dbReference>
<dbReference type="Proteomes" id="UP000256977">
    <property type="component" value="Unassembled WGS sequence"/>
</dbReference>
<evidence type="ECO:0000256" key="2">
    <source>
        <dbReference type="ARBA" id="ARBA00023125"/>
    </source>
</evidence>
<evidence type="ECO:0000256" key="3">
    <source>
        <dbReference type="ARBA" id="ARBA00023163"/>
    </source>
</evidence>
<reference evidence="7 8" key="1">
    <citation type="submission" date="2018-07" db="EMBL/GenBank/DDBJ databases">
        <title>Genomic Encyclopedia of Type Strains, Phase III (KMG-III): the genomes of soil and plant-associated and newly described type strains.</title>
        <authorList>
            <person name="Whitman W."/>
        </authorList>
    </citation>
    <scope>NUCLEOTIDE SEQUENCE [LARGE SCALE GENOMIC DNA]</scope>
    <source>
        <strain evidence="7 8">CECT 7287</strain>
    </source>
</reference>
<keyword evidence="8" id="KW-1185">Reference proteome</keyword>
<feature type="compositionally biased region" description="Acidic residues" evidence="4">
    <location>
        <begin position="767"/>
        <end position="776"/>
    </location>
</feature>
<dbReference type="PROSITE" id="PS00041">
    <property type="entry name" value="HTH_ARAC_FAMILY_1"/>
    <property type="match status" value="1"/>
</dbReference>
<dbReference type="InterPro" id="IPR041522">
    <property type="entry name" value="CdaR_GGDEF"/>
</dbReference>
<evidence type="ECO:0000256" key="5">
    <source>
        <dbReference type="SAM" id="Phobius"/>
    </source>
</evidence>
<organism evidence="7 8">
    <name type="scientific">Cohnella phaseoli</name>
    <dbReference type="NCBI Taxonomy" id="456490"/>
    <lineage>
        <taxon>Bacteria</taxon>
        <taxon>Bacillati</taxon>
        <taxon>Bacillota</taxon>
        <taxon>Bacilli</taxon>
        <taxon>Bacillales</taxon>
        <taxon>Paenibacillaceae</taxon>
        <taxon>Cohnella</taxon>
    </lineage>
</organism>
<comment type="caution">
    <text evidence="7">The sequence shown here is derived from an EMBL/GenBank/DDBJ whole genome shotgun (WGS) entry which is preliminary data.</text>
</comment>
<dbReference type="Pfam" id="PF17853">
    <property type="entry name" value="GGDEF_2"/>
    <property type="match status" value="1"/>
</dbReference>
<dbReference type="Pfam" id="PF12833">
    <property type="entry name" value="HTH_18"/>
    <property type="match status" value="1"/>
</dbReference>
<evidence type="ECO:0000259" key="6">
    <source>
        <dbReference type="PROSITE" id="PS01124"/>
    </source>
</evidence>
<keyword evidence="5" id="KW-0472">Membrane</keyword>
<keyword evidence="3" id="KW-0804">Transcription</keyword>
<keyword evidence="5" id="KW-1133">Transmembrane helix</keyword>
<accession>A0A3D9I5G0</accession>
<keyword evidence="5" id="KW-0812">Transmembrane</keyword>
<sequence length="776" mass="89215">MFGKLRFFRSMSYQTKLLTVTLFLSLFPVLLLGYASSYLSVRSVQEEVDNNHRIILEQIEYQLNAFLSDLKVSTLQISEDLIVRDSFLAGISHSAFRPTMSMIDTLKKYRSVTRIPFGVTLLYPNHRQAYSTQTGLSGIDARYYSSIMKVIDPGYMGITIISPYTYENQKDLLILKPVSIENAIDGVVVLHVDITKFYEYLRRIDIGSTVVLVVDGQGRIVLSPHAEEIGARLSSTSSLYAYWTSPEATSGISELRGEKYSVTSFKSDQNAWTYVAMTPSRELNAKAWKMERLTWTMVAVIVAVWGCIAFVGYLRMYSPIRRISMKLTPVAGTKKDSVRIIDSYVSDMLETNQRLSGQLLEQLPLMQESVILQLLHDNLSESELLERMKQLDMAFQGEWFFTGIVEIDSLHEFMQMYKQKDRTSMLNELQAMLRGVFEANYTCITVNPQPGRIAFIVLTGRTDAATEEEIGAIGSEIRRKTREQFKFTVTAAIAPPVRYLHEIGRSYQLAQEYLGFRHLLGSDVTITRKDVVQSDRIQPADRITAKWYKRILTSMSEGDIALAEKQFNQMFAALPGHLPDFRMIKGILTYFLEEIDQLVCDVQGLTLQDLLGWNPYTELYQQNSLGSAHKWFANRFFPSIKQHIDRMTKDKSRRIADETLKYIHEHYDQDFSLQQLAGEFGVSSSQLSRFFKQAMNVNFVDYVVHYRISKAKEWLVYTEMSIKEISDKLRYTTSQNFTRVFKQITGVPPGKYRNDYRLHGGQPVKQEEEEEDKDLQ</sequence>
<dbReference type="RefSeq" id="WP_181918074.1">
    <property type="nucleotide sequence ID" value="NZ_QRDZ01000037.1"/>
</dbReference>
<name>A0A3D9I5G0_9BACL</name>
<dbReference type="InterPro" id="IPR018062">
    <property type="entry name" value="HTH_AraC-typ_CS"/>
</dbReference>
<dbReference type="PANTHER" id="PTHR43280">
    <property type="entry name" value="ARAC-FAMILY TRANSCRIPTIONAL REGULATOR"/>
    <property type="match status" value="1"/>
</dbReference>
<dbReference type="PANTHER" id="PTHR43280:SF2">
    <property type="entry name" value="HTH-TYPE TRANSCRIPTIONAL REGULATOR EXSA"/>
    <property type="match status" value="1"/>
</dbReference>
<dbReference type="SUPFAM" id="SSF46689">
    <property type="entry name" value="Homeodomain-like"/>
    <property type="match status" value="2"/>
</dbReference>
<evidence type="ECO:0000256" key="1">
    <source>
        <dbReference type="ARBA" id="ARBA00023015"/>
    </source>
</evidence>
<dbReference type="InterPro" id="IPR018060">
    <property type="entry name" value="HTH_AraC"/>
</dbReference>
<keyword evidence="2" id="KW-0238">DNA-binding</keyword>
<dbReference type="SMART" id="SM00342">
    <property type="entry name" value="HTH_ARAC"/>
    <property type="match status" value="1"/>
</dbReference>
<dbReference type="GO" id="GO:0003700">
    <property type="term" value="F:DNA-binding transcription factor activity"/>
    <property type="evidence" value="ECO:0007669"/>
    <property type="project" value="InterPro"/>
</dbReference>
<protein>
    <submittedName>
        <fullName evidence="7">Cache domain-containing protein</fullName>
    </submittedName>
</protein>
<dbReference type="Gene3D" id="1.10.10.60">
    <property type="entry name" value="Homeodomain-like"/>
    <property type="match status" value="2"/>
</dbReference>
<dbReference type="PROSITE" id="PS01124">
    <property type="entry name" value="HTH_ARAC_FAMILY_2"/>
    <property type="match status" value="1"/>
</dbReference>
<proteinExistence type="predicted"/>
<evidence type="ECO:0000256" key="4">
    <source>
        <dbReference type="SAM" id="MobiDB-lite"/>
    </source>
</evidence>
<dbReference type="Gene3D" id="3.30.450.20">
    <property type="entry name" value="PAS domain"/>
    <property type="match status" value="1"/>
</dbReference>
<gene>
    <name evidence="7" type="ORF">DFP98_13714</name>
</gene>
<feature type="transmembrane region" description="Helical" evidence="5">
    <location>
        <begin position="293"/>
        <end position="316"/>
    </location>
</feature>
<evidence type="ECO:0000313" key="7">
    <source>
        <dbReference type="EMBL" id="RED57022.1"/>
    </source>
</evidence>
<dbReference type="EMBL" id="QRDZ01000037">
    <property type="protein sequence ID" value="RED57022.1"/>
    <property type="molecule type" value="Genomic_DNA"/>
</dbReference>
<dbReference type="AlphaFoldDB" id="A0A3D9I5G0"/>
<feature type="region of interest" description="Disordered" evidence="4">
    <location>
        <begin position="751"/>
        <end position="776"/>
    </location>
</feature>
<dbReference type="InterPro" id="IPR009057">
    <property type="entry name" value="Homeodomain-like_sf"/>
</dbReference>
<keyword evidence="1" id="KW-0805">Transcription regulation</keyword>
<feature type="domain" description="HTH araC/xylS-type" evidence="6">
    <location>
        <begin position="657"/>
        <end position="755"/>
    </location>
</feature>
<evidence type="ECO:0000313" key="8">
    <source>
        <dbReference type="Proteomes" id="UP000256977"/>
    </source>
</evidence>